<proteinExistence type="predicted"/>
<accession>A0A6M3L201</accession>
<evidence type="ECO:0000313" key="2">
    <source>
        <dbReference type="EMBL" id="QJA87445.1"/>
    </source>
</evidence>
<reference evidence="2" key="1">
    <citation type="submission" date="2020-03" db="EMBL/GenBank/DDBJ databases">
        <title>The deep terrestrial virosphere.</title>
        <authorList>
            <person name="Holmfeldt K."/>
            <person name="Nilsson E."/>
            <person name="Simone D."/>
            <person name="Lopez-Fernandez M."/>
            <person name="Wu X."/>
            <person name="de Brujin I."/>
            <person name="Lundin D."/>
            <person name="Andersson A."/>
            <person name="Bertilsson S."/>
            <person name="Dopson M."/>
        </authorList>
    </citation>
    <scope>NUCLEOTIDE SEQUENCE</scope>
    <source>
        <strain evidence="1">MM415A01337</strain>
        <strain evidence="2">MM415B02992</strain>
    </source>
</reference>
<dbReference type="AlphaFoldDB" id="A0A6M3L201"/>
<name>A0A6M3L201_9ZZZZ</name>
<evidence type="ECO:0000313" key="1">
    <source>
        <dbReference type="EMBL" id="QJA77271.1"/>
    </source>
</evidence>
<protein>
    <submittedName>
        <fullName evidence="2">Uncharacterized protein</fullName>
    </submittedName>
</protein>
<dbReference type="EMBL" id="MT142273">
    <property type="protein sequence ID" value="QJA77271.1"/>
    <property type="molecule type" value="Genomic_DNA"/>
</dbReference>
<dbReference type="EMBL" id="MT142707">
    <property type="protein sequence ID" value="QJA87445.1"/>
    <property type="molecule type" value="Genomic_DNA"/>
</dbReference>
<sequence length="179" mass="20240">MTEDYLRIGDVVRIGEPLSKFYQIPAREPFDYETGEEDTAVFSAVASGADSGFKNIELLEPDNNPLHLLQVLMGFRDTGNIKYYVKIPTGQNRFGVDNDKEVGFLNAEKSPYYAPNPLFQFYLISEWYPSIKCVNNSPVTITPKVYFRGMKYDLDLLADQVAAANRPHRNIIFGGVRAT</sequence>
<organism evidence="2">
    <name type="scientific">viral metagenome</name>
    <dbReference type="NCBI Taxonomy" id="1070528"/>
    <lineage>
        <taxon>unclassified sequences</taxon>
        <taxon>metagenomes</taxon>
        <taxon>organismal metagenomes</taxon>
    </lineage>
</organism>
<gene>
    <name evidence="1" type="ORF">MM415A01337_0013</name>
    <name evidence="2" type="ORF">MM415B02992_0001</name>
</gene>